<dbReference type="RefSeq" id="WP_329511101.1">
    <property type="nucleotide sequence ID" value="NZ_BAAAYZ010000093.1"/>
</dbReference>
<sequence length="105" mass="11472">MADVELPKGLVALQLDVYAARLRLVEHVRANGPVRDWSPEADAEGADLQHACEVSEAVLQKAIDESGLEQKHGRRALCRALMAGAARSWQASPEPRRTTRECLSA</sequence>
<accession>A0ABU7FRV6</accession>
<evidence type="ECO:0000313" key="2">
    <source>
        <dbReference type="Proteomes" id="UP001333996"/>
    </source>
</evidence>
<dbReference type="Proteomes" id="UP001333996">
    <property type="component" value="Unassembled WGS sequence"/>
</dbReference>
<reference evidence="1" key="1">
    <citation type="submission" date="2024-01" db="EMBL/GenBank/DDBJ databases">
        <title>First draft genome sequence data of TA4-1, the type strain of Gram-positive actinobacterium Streptomyces chiangmaiensis.</title>
        <authorList>
            <person name="Yasawong M."/>
            <person name="Nantapong N."/>
        </authorList>
    </citation>
    <scope>NUCLEOTIDE SEQUENCE</scope>
    <source>
        <strain evidence="1">TA4-1</strain>
    </source>
</reference>
<name>A0ABU7FRV6_9ACTN</name>
<comment type="caution">
    <text evidence="1">The sequence shown here is derived from an EMBL/GenBank/DDBJ whole genome shotgun (WGS) entry which is preliminary data.</text>
</comment>
<keyword evidence="2" id="KW-1185">Reference proteome</keyword>
<evidence type="ECO:0000313" key="1">
    <source>
        <dbReference type="EMBL" id="MED7826708.1"/>
    </source>
</evidence>
<protein>
    <submittedName>
        <fullName evidence="1">Uncharacterized protein</fullName>
    </submittedName>
</protein>
<dbReference type="EMBL" id="JAYWVC010000174">
    <property type="protein sequence ID" value="MED7826708.1"/>
    <property type="molecule type" value="Genomic_DNA"/>
</dbReference>
<proteinExistence type="predicted"/>
<gene>
    <name evidence="1" type="ORF">VXC91_33385</name>
</gene>
<organism evidence="1 2">
    <name type="scientific">Streptomyces chiangmaiensis</name>
    <dbReference type="NCBI Taxonomy" id="766497"/>
    <lineage>
        <taxon>Bacteria</taxon>
        <taxon>Bacillati</taxon>
        <taxon>Actinomycetota</taxon>
        <taxon>Actinomycetes</taxon>
        <taxon>Kitasatosporales</taxon>
        <taxon>Streptomycetaceae</taxon>
        <taxon>Streptomyces</taxon>
    </lineage>
</organism>